<name>A0A6C0DIM0_9ZZZZ</name>
<protein>
    <submittedName>
        <fullName evidence="1">Uncharacterized protein</fullName>
    </submittedName>
</protein>
<organism evidence="1">
    <name type="scientific">viral metagenome</name>
    <dbReference type="NCBI Taxonomy" id="1070528"/>
    <lineage>
        <taxon>unclassified sequences</taxon>
        <taxon>metagenomes</taxon>
        <taxon>organismal metagenomes</taxon>
    </lineage>
</organism>
<reference evidence="1" key="1">
    <citation type="journal article" date="2020" name="Nature">
        <title>Giant virus diversity and host interactions through global metagenomics.</title>
        <authorList>
            <person name="Schulz F."/>
            <person name="Roux S."/>
            <person name="Paez-Espino D."/>
            <person name="Jungbluth S."/>
            <person name="Walsh D.A."/>
            <person name="Denef V.J."/>
            <person name="McMahon K.D."/>
            <person name="Konstantinidis K.T."/>
            <person name="Eloe-Fadrosh E.A."/>
            <person name="Kyrpides N.C."/>
            <person name="Woyke T."/>
        </authorList>
    </citation>
    <scope>NUCLEOTIDE SEQUENCE</scope>
    <source>
        <strain evidence="1">GVMAG-M-3300023174-182</strain>
    </source>
</reference>
<proteinExistence type="predicted"/>
<sequence>MEAETITKKDECIQVIHTLFQNYETNDYMLQRIHTQIVNYLPNTLKNELANHEKRMNRTHYLTNEQQVFVQVFLSKNKYYYLPNNGVFYEYDDKNYSIVKEDDIIHKLLSSISKERVLLDWKHKTKINVVKLIKERNLLNSIPESETIQNVLNLIYPSLFSTKTQAKYFLTIIGDNIFKKNQHLTFFISQNMKKLLIELENIAYLSIANTNTTNNFVTKYHENHSYENYRLLKINENFSPELWKAQLKKTGIDLLCVATHYSKRYEDSEKFIENKSDEELKNFTLYLRKNSQQEIVDQFCSLFLNKVDDKESTIHWKHLHFIWKQFLSVNYLPNMIYSNNLKNILKDIYDYDECCDCFHNLTSKYLPIQSDFIKFWEKTIRVICENVNHENHVNHITPLENFDELEIDELCMLFKLWGQNASNTLEEKLLSNGNINEENILKILKHFFPHVEIIENKYVLNVKCDIWDKNKEIESSFDYIKTQIKNHHTLALISFDDAYNYYYKFCNQQSNNLIVSKRYFEKYLYSKLSKYIVYEKFIETVWIDE</sequence>
<dbReference type="EMBL" id="MN739619">
    <property type="protein sequence ID" value="QHT16271.1"/>
    <property type="molecule type" value="Genomic_DNA"/>
</dbReference>
<evidence type="ECO:0000313" key="1">
    <source>
        <dbReference type="EMBL" id="QHT16271.1"/>
    </source>
</evidence>
<dbReference type="AlphaFoldDB" id="A0A6C0DIM0"/>
<accession>A0A6C0DIM0</accession>